<dbReference type="AlphaFoldDB" id="A0A858XD24"/>
<sequence length="108" mass="12221">MKEQIKNGMSRPLPSGGKIVVMNDVATRSIPTAYQPKAANNSSHDLLAVGIIRRYFCVLCTLCQLIEGIKTGVTMKLFDDEEKQTTTHCGRPIYTFEQIKWFILLCHF</sequence>
<comment type="caution">
    <text evidence="1">The sequence shown here is derived from an EMBL/GenBank/DDBJ whole genome shotgun (WGS) entry which is preliminary data.</text>
</comment>
<evidence type="ECO:0000313" key="1">
    <source>
        <dbReference type="EMBL" id="POE38451.1"/>
    </source>
</evidence>
<dbReference type="EMBL" id="LGIY01000055">
    <property type="protein sequence ID" value="POE38451.1"/>
    <property type="molecule type" value="Genomic_DNA"/>
</dbReference>
<organism evidence="1 2">
    <name type="scientific">Lacticaseibacillus paracasei</name>
    <name type="common">Lactobacillus paracasei</name>
    <dbReference type="NCBI Taxonomy" id="1597"/>
    <lineage>
        <taxon>Bacteria</taxon>
        <taxon>Bacillati</taxon>
        <taxon>Bacillota</taxon>
        <taxon>Bacilli</taxon>
        <taxon>Lactobacillales</taxon>
        <taxon>Lactobacillaceae</taxon>
        <taxon>Lacticaseibacillus</taxon>
    </lineage>
</organism>
<evidence type="ECO:0000313" key="2">
    <source>
        <dbReference type="Proteomes" id="UP000237433"/>
    </source>
</evidence>
<gene>
    <name evidence="1" type="ORF">ACX51_15650</name>
</gene>
<protein>
    <submittedName>
        <fullName evidence="1">Uncharacterized protein</fullName>
    </submittedName>
</protein>
<proteinExistence type="predicted"/>
<dbReference type="Proteomes" id="UP000237433">
    <property type="component" value="Unassembled WGS sequence"/>
</dbReference>
<name>A0A858XD24_LACPA</name>
<accession>A0A858XD24</accession>
<dbReference type="RefSeq" id="WP_016382086.1">
    <property type="nucleotide sequence ID" value="NZ_AFYO01000073.1"/>
</dbReference>
<reference evidence="1 2" key="1">
    <citation type="journal article" date="2015" name="J. Am. Soc. Brew. Chem.">
        <title>Dissolved carbon dioxide selects for lactic acid bacteria able to grow in and spoil packaged beer.</title>
        <authorList>
            <person name="Bergsveinson J."/>
            <person name="Redekop A."/>
            <person name="Zoerb S."/>
            <person name="Ziola B."/>
        </authorList>
    </citation>
    <scope>NUCLEOTIDE SEQUENCE [LARGE SCALE GENOMIC DNA]</scope>
    <source>
        <strain evidence="1 2">CCC B1205</strain>
    </source>
</reference>